<organism evidence="2 3">
    <name type="scientific">Cymbomonas tetramitiformis</name>
    <dbReference type="NCBI Taxonomy" id="36881"/>
    <lineage>
        <taxon>Eukaryota</taxon>
        <taxon>Viridiplantae</taxon>
        <taxon>Chlorophyta</taxon>
        <taxon>Pyramimonadophyceae</taxon>
        <taxon>Pyramimonadales</taxon>
        <taxon>Pyramimonadaceae</taxon>
        <taxon>Cymbomonas</taxon>
    </lineage>
</organism>
<dbReference type="Proteomes" id="UP001190700">
    <property type="component" value="Unassembled WGS sequence"/>
</dbReference>
<gene>
    <name evidence="2" type="ORF">CYMTET_46405</name>
</gene>
<name>A0AAE0EXM6_9CHLO</name>
<evidence type="ECO:0000256" key="1">
    <source>
        <dbReference type="SAM" id="MobiDB-lite"/>
    </source>
</evidence>
<dbReference type="EMBL" id="LGRX02032473">
    <property type="protein sequence ID" value="KAK3243967.1"/>
    <property type="molecule type" value="Genomic_DNA"/>
</dbReference>
<protein>
    <submittedName>
        <fullName evidence="2">Uncharacterized protein</fullName>
    </submittedName>
</protein>
<comment type="caution">
    <text evidence="2">The sequence shown here is derived from an EMBL/GenBank/DDBJ whole genome shotgun (WGS) entry which is preliminary data.</text>
</comment>
<feature type="region of interest" description="Disordered" evidence="1">
    <location>
        <begin position="124"/>
        <end position="147"/>
    </location>
</feature>
<reference evidence="2 3" key="1">
    <citation type="journal article" date="2015" name="Genome Biol. Evol.">
        <title>Comparative Genomics of a Bacterivorous Green Alga Reveals Evolutionary Causalities and Consequences of Phago-Mixotrophic Mode of Nutrition.</title>
        <authorList>
            <person name="Burns J.A."/>
            <person name="Paasch A."/>
            <person name="Narechania A."/>
            <person name="Kim E."/>
        </authorList>
    </citation>
    <scope>NUCLEOTIDE SEQUENCE [LARGE SCALE GENOMIC DNA]</scope>
    <source>
        <strain evidence="2 3">PLY_AMNH</strain>
    </source>
</reference>
<accession>A0AAE0EXM6</accession>
<dbReference type="AlphaFoldDB" id="A0AAE0EXM6"/>
<evidence type="ECO:0000313" key="2">
    <source>
        <dbReference type="EMBL" id="KAK3243967.1"/>
    </source>
</evidence>
<feature type="region of interest" description="Disordered" evidence="1">
    <location>
        <begin position="1"/>
        <end position="44"/>
    </location>
</feature>
<proteinExistence type="predicted"/>
<keyword evidence="3" id="KW-1185">Reference proteome</keyword>
<sequence length="509" mass="56243">MGRPRLLKLFSRRREDRKSPLSGQQSTASLEAGYAPPEDQYKKDDNHDILSRECQTTVGVSSSPLDSALEAGASSGCTLLEAADKEIQQFYAELGLRPFESNSTESIFRSEFKSLYETGHSGVFTDHRNQGHAPNTKHSRRIGGSQGTTVSSLEASTVQGVVDLHLFDYEWLRARRDRYWRLLRLGFWWLLCIFMLFQQHPGLPTQYDVNTAVRKVFPTDLQEEGASAHLAAREDVYQWIDSTVDKIWQPLTCGDNRCDTPFERKDFQAPGFTSQCKVDCGAVETVYSIVVVINYNFRDSVFGAKVASDLQASASWNLCLSDEGRSEVGLQDECWYSRAQPFEYQSGGLAERFLVQEGNWYILVEGDYYSLVSGQVKDIADSSDTREIPTSPAFTGCQVGASNRRLLEEDASLVADALHATDDGRRSILQTSSPSTTAPTGLTYTSCSSSAPACSAGYYNCGGYTTCVSCSPVWLPLDPGPLHLAHLALSPLHQLSIPITMEKSIGAFA</sequence>
<evidence type="ECO:0000313" key="3">
    <source>
        <dbReference type="Proteomes" id="UP001190700"/>
    </source>
</evidence>